<name>D7CJY0_SYNLT</name>
<keyword evidence="15" id="KW-1185">Reference proteome</keyword>
<protein>
    <recommendedName>
        <fullName evidence="12 13">Quinolinate synthase</fullName>
        <ecNumber evidence="4 13">2.5.1.72</ecNumber>
    </recommendedName>
</protein>
<evidence type="ECO:0000313" key="15">
    <source>
        <dbReference type="Proteomes" id="UP000000378"/>
    </source>
</evidence>
<dbReference type="FunFam" id="3.40.50.10800:FF:000001">
    <property type="entry name" value="Quinolinate synthase A"/>
    <property type="match status" value="1"/>
</dbReference>
<evidence type="ECO:0000256" key="4">
    <source>
        <dbReference type="ARBA" id="ARBA00012669"/>
    </source>
</evidence>
<evidence type="ECO:0000256" key="6">
    <source>
        <dbReference type="ARBA" id="ARBA00022642"/>
    </source>
</evidence>
<dbReference type="Gene3D" id="3.40.50.10800">
    <property type="entry name" value="NadA-like"/>
    <property type="match status" value="3"/>
</dbReference>
<dbReference type="PANTHER" id="PTHR30573:SF0">
    <property type="entry name" value="QUINOLINATE SYNTHASE, CHLOROPLASTIC"/>
    <property type="match status" value="1"/>
</dbReference>
<keyword evidence="10" id="KW-0411">Iron-sulfur</keyword>
<gene>
    <name evidence="14" type="ordered locus">Slip_0310</name>
</gene>
<comment type="pathway">
    <text evidence="3">Cofactor biosynthesis; NAD(+) biosynthesis; quinolinate from iminoaspartate: step 1/1.</text>
</comment>
<evidence type="ECO:0000256" key="5">
    <source>
        <dbReference type="ARBA" id="ARBA00022485"/>
    </source>
</evidence>
<dbReference type="UniPathway" id="UPA00253">
    <property type="reaction ID" value="UER00327"/>
</dbReference>
<dbReference type="SUPFAM" id="SSF142754">
    <property type="entry name" value="NadA-like"/>
    <property type="match status" value="1"/>
</dbReference>
<dbReference type="GO" id="GO:0008987">
    <property type="term" value="F:quinolinate synthetase A activity"/>
    <property type="evidence" value="ECO:0007669"/>
    <property type="project" value="UniProtKB-UniRule"/>
</dbReference>
<dbReference type="NCBIfam" id="TIGR00550">
    <property type="entry name" value="nadA"/>
    <property type="match status" value="1"/>
</dbReference>
<evidence type="ECO:0000256" key="9">
    <source>
        <dbReference type="ARBA" id="ARBA00023004"/>
    </source>
</evidence>
<keyword evidence="9" id="KW-0408">Iron</keyword>
<dbReference type="STRING" id="643648.Slip_0310"/>
<dbReference type="Proteomes" id="UP000000378">
    <property type="component" value="Chromosome"/>
</dbReference>
<sequence length="307" mass="33914">MGGLRDELLIQDILRLKRDKSVYIIAHYYQREEIQALADFVGDSYAMAIAAKNSPHDIILVAGVDFMAETAAVLCPDKIVLTPEPEATCPMASNISVNDVLCYKKKYPESIVVCYVNTPAEVKAVSDICCTSSNAAKILQKLPDNAKVFFIPDQYLGSYLAGKLGRHIDVFSASCPTHASISEEHLLQLKEQFPDAKVLVHPECYPEIVALADYVGSTKGILDYATQSESKIFIIGTECGILYSLGNNNPDKTFILASEELICPNMKSITLDKVFYSLQYLQTRVVVPEEIRAKAAIALERMIEYAS</sequence>
<dbReference type="GO" id="GO:0051539">
    <property type="term" value="F:4 iron, 4 sulfur cluster binding"/>
    <property type="evidence" value="ECO:0007669"/>
    <property type="project" value="UniProtKB-KW"/>
</dbReference>
<dbReference type="OrthoDB" id="9801204at2"/>
<evidence type="ECO:0000256" key="11">
    <source>
        <dbReference type="ARBA" id="ARBA00050125"/>
    </source>
</evidence>
<evidence type="ECO:0000313" key="14">
    <source>
        <dbReference type="EMBL" id="ADI01094.1"/>
    </source>
</evidence>
<keyword evidence="8" id="KW-0479">Metal-binding</keyword>
<dbReference type="AlphaFoldDB" id="D7CJY0"/>
<dbReference type="KEGG" id="slp:Slip_0310"/>
<evidence type="ECO:0000256" key="7">
    <source>
        <dbReference type="ARBA" id="ARBA00022679"/>
    </source>
</evidence>
<evidence type="ECO:0000256" key="8">
    <source>
        <dbReference type="ARBA" id="ARBA00022723"/>
    </source>
</evidence>
<dbReference type="InterPro" id="IPR036094">
    <property type="entry name" value="NadA_sf"/>
</dbReference>
<evidence type="ECO:0000256" key="1">
    <source>
        <dbReference type="ARBA" id="ARBA00001966"/>
    </source>
</evidence>
<accession>D7CJY0</accession>
<keyword evidence="6" id="KW-0662">Pyridine nucleotide biosynthesis</keyword>
<keyword evidence="7" id="KW-0808">Transferase</keyword>
<evidence type="ECO:0000256" key="13">
    <source>
        <dbReference type="NCBIfam" id="TIGR00550"/>
    </source>
</evidence>
<dbReference type="eggNOG" id="COG0379">
    <property type="taxonomic scope" value="Bacteria"/>
</dbReference>
<dbReference type="NCBIfam" id="NF006878">
    <property type="entry name" value="PRK09375.1-2"/>
    <property type="match status" value="1"/>
</dbReference>
<dbReference type="EMBL" id="CP002048">
    <property type="protein sequence ID" value="ADI01094.1"/>
    <property type="molecule type" value="Genomic_DNA"/>
</dbReference>
<comment type="cofactor">
    <cofactor evidence="1">
        <name>[4Fe-4S] cluster</name>
        <dbReference type="ChEBI" id="CHEBI:49883"/>
    </cofactor>
</comment>
<dbReference type="EC" id="2.5.1.72" evidence="4 13"/>
<dbReference type="GO" id="GO:0046872">
    <property type="term" value="F:metal ion binding"/>
    <property type="evidence" value="ECO:0007669"/>
    <property type="project" value="UniProtKB-KW"/>
</dbReference>
<dbReference type="Pfam" id="PF02445">
    <property type="entry name" value="NadA"/>
    <property type="match status" value="1"/>
</dbReference>
<proteinExistence type="predicted"/>
<dbReference type="HOGENOM" id="CLU_047382_0_0_9"/>
<comment type="catalytic activity">
    <reaction evidence="11">
        <text>iminosuccinate + dihydroxyacetone phosphate = quinolinate + phosphate + 2 H2O + H(+)</text>
        <dbReference type="Rhea" id="RHEA:25888"/>
        <dbReference type="ChEBI" id="CHEBI:15377"/>
        <dbReference type="ChEBI" id="CHEBI:15378"/>
        <dbReference type="ChEBI" id="CHEBI:29959"/>
        <dbReference type="ChEBI" id="CHEBI:43474"/>
        <dbReference type="ChEBI" id="CHEBI:57642"/>
        <dbReference type="ChEBI" id="CHEBI:77875"/>
        <dbReference type="EC" id="2.5.1.72"/>
    </reaction>
    <physiologicalReaction direction="left-to-right" evidence="11">
        <dbReference type="Rhea" id="RHEA:25889"/>
    </physiologicalReaction>
</comment>
<evidence type="ECO:0000256" key="10">
    <source>
        <dbReference type="ARBA" id="ARBA00023014"/>
    </source>
</evidence>
<dbReference type="GO" id="GO:0034628">
    <property type="term" value="P:'de novo' NAD+ biosynthetic process from L-aspartate"/>
    <property type="evidence" value="ECO:0007669"/>
    <property type="project" value="TreeGrafter"/>
</dbReference>
<dbReference type="RefSeq" id="WP_013174496.1">
    <property type="nucleotide sequence ID" value="NC_014220.1"/>
</dbReference>
<evidence type="ECO:0000256" key="12">
    <source>
        <dbReference type="ARBA" id="ARBA00073059"/>
    </source>
</evidence>
<organism evidence="14 15">
    <name type="scientific">Syntrophothermus lipocalidus (strain DSM 12680 / TGB-C1)</name>
    <dbReference type="NCBI Taxonomy" id="643648"/>
    <lineage>
        <taxon>Bacteria</taxon>
        <taxon>Bacillati</taxon>
        <taxon>Bacillota</taxon>
        <taxon>Clostridia</taxon>
        <taxon>Eubacteriales</taxon>
        <taxon>Syntrophomonadaceae</taxon>
        <taxon>Syntrophothermus</taxon>
    </lineage>
</organism>
<dbReference type="PANTHER" id="PTHR30573">
    <property type="entry name" value="QUINOLINATE SYNTHETASE A"/>
    <property type="match status" value="1"/>
</dbReference>
<evidence type="ECO:0000256" key="3">
    <source>
        <dbReference type="ARBA" id="ARBA00005065"/>
    </source>
</evidence>
<dbReference type="InterPro" id="IPR003473">
    <property type="entry name" value="NadA"/>
</dbReference>
<evidence type="ECO:0000256" key="2">
    <source>
        <dbReference type="ARBA" id="ARBA00003791"/>
    </source>
</evidence>
<reference evidence="14 15" key="2">
    <citation type="journal article" date="2010" name="Stand. Genomic Sci.">
        <title>Complete genome sequence of Syntrophothermus lipocalidus type strain (TGB-C1).</title>
        <authorList>
            <person name="Djao O.D."/>
            <person name="Zhang X."/>
            <person name="Lucas S."/>
            <person name="Lapidus A."/>
            <person name="Del Rio T.G."/>
            <person name="Nolan M."/>
            <person name="Tice H."/>
            <person name="Cheng J.F."/>
            <person name="Han C."/>
            <person name="Tapia R."/>
            <person name="Goodwin L."/>
            <person name="Pitluck S."/>
            <person name="Liolios K."/>
            <person name="Ivanova N."/>
            <person name="Mavromatis K."/>
            <person name="Mikhailova N."/>
            <person name="Ovchinnikova G."/>
            <person name="Pati A."/>
            <person name="Brambilla E."/>
            <person name="Chen A."/>
            <person name="Palaniappan K."/>
            <person name="Land M."/>
            <person name="Hauser L."/>
            <person name="Chang Y.J."/>
            <person name="Jeffries C.D."/>
            <person name="Rohde M."/>
            <person name="Sikorski J."/>
            <person name="Spring S."/>
            <person name="Goker M."/>
            <person name="Detter J.C."/>
            <person name="Woyke T."/>
            <person name="Bristow J."/>
            <person name="Eisen J.A."/>
            <person name="Markowitz V."/>
            <person name="Hugenholtz P."/>
            <person name="Kyrpides N.C."/>
            <person name="Klenk H.P."/>
        </authorList>
    </citation>
    <scope>NUCLEOTIDE SEQUENCE [LARGE SCALE GENOMIC DNA]</scope>
    <source>
        <strain evidence="15">DSM 12680 / TGB-C1</strain>
    </source>
</reference>
<keyword evidence="5" id="KW-0004">4Fe-4S</keyword>
<reference evidence="15" key="1">
    <citation type="journal article" date="2010" name="Stand. Genomic Sci.">
        <title>Complete genome sequence of Syntrophothermus lipocalidus type strain (TGB-C1T).</title>
        <authorList>
            <consortium name="US DOE Joint Genome Institute (JGI-PGF)"/>
            <person name="Djao O."/>
            <person name="Zhang X."/>
            <person name="Lucas S."/>
            <person name="Lapidus A."/>
            <person name="Glavina Del Rio T."/>
            <person name="Nolan M."/>
            <person name="Tice H."/>
            <person name="Cheng J."/>
            <person name="Han C."/>
            <person name="Tapia R."/>
            <person name="Goodwin L."/>
            <person name="Pitluck S."/>
            <person name="Liolios K."/>
            <person name="Ivanova N."/>
            <person name="Mavromatis K."/>
            <person name="Mikhailova N."/>
            <person name="Ovchinnikova G."/>
            <person name="Pati A."/>
            <person name="Brambilla E."/>
            <person name="Chen A."/>
            <person name="Palaniappan K."/>
            <person name="Land M."/>
            <person name="Hauser L."/>
            <person name="Chang Y."/>
            <person name="Jeffries C."/>
            <person name="Rohde M."/>
            <person name="Sikorski J."/>
            <person name="Spring S."/>
            <person name="Goker M."/>
            <person name="Detter J."/>
            <person name="Woyke T."/>
            <person name="Bristow J."/>
            <person name="Eisen J."/>
            <person name="Markowitz V."/>
            <person name="Hugenholtz P."/>
            <person name="Kyrpides N."/>
            <person name="Klenk H."/>
        </authorList>
    </citation>
    <scope>NUCLEOTIDE SEQUENCE [LARGE SCALE GENOMIC DNA]</scope>
    <source>
        <strain evidence="15">DSM 12680 / TGB-C1</strain>
    </source>
</reference>
<comment type="function">
    <text evidence="2">Catalyzes the condensation of iminoaspartate with dihydroxyacetone phosphate to form quinolinate.</text>
</comment>